<dbReference type="RefSeq" id="WP_336437008.1">
    <property type="nucleotide sequence ID" value="NZ_JBAWKS010000002.1"/>
</dbReference>
<dbReference type="EMBL" id="JBAWKS010000002">
    <property type="protein sequence ID" value="MEI4552182.1"/>
    <property type="molecule type" value="Genomic_DNA"/>
</dbReference>
<feature type="signal peptide" evidence="1">
    <location>
        <begin position="1"/>
        <end position="21"/>
    </location>
</feature>
<feature type="domain" description="DUF4785" evidence="2">
    <location>
        <begin position="19"/>
        <end position="163"/>
    </location>
</feature>
<keyword evidence="1" id="KW-0732">Signal</keyword>
<dbReference type="Pfam" id="PF16024">
    <property type="entry name" value="DUF4785_1st"/>
    <property type="match status" value="1"/>
</dbReference>
<reference evidence="4 5" key="1">
    <citation type="submission" date="2023-12" db="EMBL/GenBank/DDBJ databases">
        <title>Friends and Foes: Symbiotic and Algicidal bacterial influence on Karenia brevis blooms.</title>
        <authorList>
            <person name="Fei C."/>
            <person name="Mohamed A.R."/>
            <person name="Booker A."/>
            <person name="Arshad M."/>
            <person name="Klass S."/>
            <person name="Ahn S."/>
            <person name="Gilbert P.M."/>
            <person name="Heil C.A."/>
            <person name="Martinez J.M."/>
            <person name="Amin S.A."/>
        </authorList>
    </citation>
    <scope>NUCLEOTIDE SEQUENCE [LARGE SCALE GENOMIC DNA]</scope>
    <source>
        <strain evidence="4 5">CE15</strain>
    </source>
</reference>
<evidence type="ECO:0000313" key="4">
    <source>
        <dbReference type="EMBL" id="MEI4552182.1"/>
    </source>
</evidence>
<dbReference type="Proteomes" id="UP001382455">
    <property type="component" value="Unassembled WGS sequence"/>
</dbReference>
<dbReference type="Gene3D" id="2.60.120.1370">
    <property type="match status" value="1"/>
</dbReference>
<evidence type="ECO:0000259" key="2">
    <source>
        <dbReference type="Pfam" id="PF16024"/>
    </source>
</evidence>
<comment type="caution">
    <text evidence="4">The sequence shown here is derived from an EMBL/GenBank/DDBJ whole genome shotgun (WGS) entry which is preliminary data.</text>
</comment>
<evidence type="ECO:0000313" key="5">
    <source>
        <dbReference type="Proteomes" id="UP001382455"/>
    </source>
</evidence>
<protein>
    <submittedName>
        <fullName evidence="4">DUF4785 domain-containing protein</fullName>
    </submittedName>
</protein>
<dbReference type="InterPro" id="IPR048295">
    <property type="entry name" value="DUF4785_C"/>
</dbReference>
<feature type="domain" description="DUF4785" evidence="3">
    <location>
        <begin position="279"/>
        <end position="362"/>
    </location>
</feature>
<sequence>MKHFTVLTLFASLLSTFSIHAEPVVYQFKNVQPAVEQRLQQALKSDEYWMTISGKALKQGVELPFSAQNSFVRVAPKFDVANTQFVEPLDVSALSLTPNSKVLTKVNRAQVEQVFAQKEMNDAGFTDGSVALKVKSQHALQQLTLKTNQYLIDDAKYLVHVKEKHSDVVLAVAANNRSIQSANKLAYQSLSFTDNATQIKTMSAKLISPTNEKVTVDITNNHFNFDKALAYFGAINGLYELELQIDAQRANMPVKRSLKIPFVNFKQTAKALPNVTFSASQSHIEAKVPLMVNDAGRFSLQATLQGSNDGVRFYDIATVEMAKELNGDDSLSLPFTTRARYSSYRLNNMVLKDQSRLLVLQTPQKLFRPSI</sequence>
<dbReference type="Pfam" id="PF20943">
    <property type="entry name" value="DUF4785_3rd"/>
    <property type="match status" value="1"/>
</dbReference>
<name>A0ABU8EYX5_9GAMM</name>
<accession>A0ABU8EYX5</accession>
<dbReference type="InterPro" id="IPR031979">
    <property type="entry name" value="DUF4785_N"/>
</dbReference>
<feature type="chain" id="PRO_5045215548" evidence="1">
    <location>
        <begin position="22"/>
        <end position="371"/>
    </location>
</feature>
<dbReference type="Gene3D" id="2.60.40.3870">
    <property type="entry name" value="Uncharacterised protein PF16024, DUF4785"/>
    <property type="match status" value="1"/>
</dbReference>
<evidence type="ECO:0000256" key="1">
    <source>
        <dbReference type="SAM" id="SignalP"/>
    </source>
</evidence>
<keyword evidence="5" id="KW-1185">Reference proteome</keyword>
<gene>
    <name evidence="4" type="ORF">WAE96_21060</name>
</gene>
<evidence type="ECO:0000259" key="3">
    <source>
        <dbReference type="Pfam" id="PF20943"/>
    </source>
</evidence>
<organism evidence="4 5">
    <name type="scientific">Pseudoalteromonas spongiae</name>
    <dbReference type="NCBI Taxonomy" id="298657"/>
    <lineage>
        <taxon>Bacteria</taxon>
        <taxon>Pseudomonadati</taxon>
        <taxon>Pseudomonadota</taxon>
        <taxon>Gammaproteobacteria</taxon>
        <taxon>Alteromonadales</taxon>
        <taxon>Pseudoalteromonadaceae</taxon>
        <taxon>Pseudoalteromonas</taxon>
    </lineage>
</organism>
<proteinExistence type="predicted"/>